<dbReference type="OrthoDB" id="10263222at2759"/>
<feature type="compositionally biased region" description="Low complexity" evidence="1">
    <location>
        <begin position="43"/>
        <end position="52"/>
    </location>
</feature>
<name>A0A5B8MU70_9CHLO</name>
<dbReference type="STRING" id="1764295.A0A5B8MU70"/>
<feature type="compositionally biased region" description="Polar residues" evidence="1">
    <location>
        <begin position="444"/>
        <end position="465"/>
    </location>
</feature>
<organism evidence="2 3">
    <name type="scientific">Chloropicon primus</name>
    <dbReference type="NCBI Taxonomy" id="1764295"/>
    <lineage>
        <taxon>Eukaryota</taxon>
        <taxon>Viridiplantae</taxon>
        <taxon>Chlorophyta</taxon>
        <taxon>Chloropicophyceae</taxon>
        <taxon>Chloropicales</taxon>
        <taxon>Chloropicaceae</taxon>
        <taxon>Chloropicon</taxon>
    </lineage>
</organism>
<dbReference type="PANTHER" id="PTHR15002:SF0">
    <property type="entry name" value="RIBOSOMAL BIOGENESIS PROTEIN LAS1L"/>
    <property type="match status" value="1"/>
</dbReference>
<dbReference type="GO" id="GO:0000460">
    <property type="term" value="P:maturation of 5.8S rRNA"/>
    <property type="evidence" value="ECO:0007669"/>
    <property type="project" value="TreeGrafter"/>
</dbReference>
<feature type="region of interest" description="Disordered" evidence="1">
    <location>
        <begin position="393"/>
        <end position="428"/>
    </location>
</feature>
<evidence type="ECO:0000313" key="3">
    <source>
        <dbReference type="Proteomes" id="UP000316726"/>
    </source>
</evidence>
<protein>
    <submittedName>
        <fullName evidence="2">Ribosomal biogenesis protein LAS1</fullName>
    </submittedName>
</protein>
<dbReference type="AlphaFoldDB" id="A0A5B8MU70"/>
<dbReference type="InterPro" id="IPR007174">
    <property type="entry name" value="Las1"/>
</dbReference>
<dbReference type="GO" id="GO:0000470">
    <property type="term" value="P:maturation of LSU-rRNA"/>
    <property type="evidence" value="ECO:0007669"/>
    <property type="project" value="TreeGrafter"/>
</dbReference>
<proteinExistence type="predicted"/>
<reference evidence="2 3" key="1">
    <citation type="submission" date="2018-07" db="EMBL/GenBank/DDBJ databases">
        <title>The complete nuclear genome of the prasinophyte Chloropicon primus (CCMP1205).</title>
        <authorList>
            <person name="Pombert J.-F."/>
            <person name="Otis C."/>
            <person name="Turmel M."/>
            <person name="Lemieux C."/>
        </authorList>
    </citation>
    <scope>NUCLEOTIDE SEQUENCE [LARGE SCALE GENOMIC DNA]</scope>
    <source>
        <strain evidence="2 3">CCMP1205</strain>
    </source>
</reference>
<dbReference type="GO" id="GO:0090730">
    <property type="term" value="C:Las1 complex"/>
    <property type="evidence" value="ECO:0007669"/>
    <property type="project" value="InterPro"/>
</dbReference>
<dbReference type="GO" id="GO:0030687">
    <property type="term" value="C:preribosome, large subunit precursor"/>
    <property type="evidence" value="ECO:0007669"/>
    <property type="project" value="TreeGrafter"/>
</dbReference>
<dbReference type="GO" id="GO:0004519">
    <property type="term" value="F:endonuclease activity"/>
    <property type="evidence" value="ECO:0007669"/>
    <property type="project" value="InterPro"/>
</dbReference>
<dbReference type="EMBL" id="CP031046">
    <property type="protein sequence ID" value="QDZ24328.1"/>
    <property type="molecule type" value="Genomic_DNA"/>
</dbReference>
<gene>
    <name evidence="2" type="ORF">A3770_13p68460</name>
</gene>
<evidence type="ECO:0000256" key="1">
    <source>
        <dbReference type="SAM" id="MobiDB-lite"/>
    </source>
</evidence>
<keyword evidence="3" id="KW-1185">Reference proteome</keyword>
<sequence>MGRTAQGKVVPWCSWREWRDVKRALVEGRDPSEPPDDQGRGPATSTTATTRRSGCREEEEWKDASWALDVVASWRARGRVPMAVGVTADIVQIKLRSCGGDHSSHVNRLALSMTLTRLVNGVSGELQKGVYAKSVANLAESVGLPRILVDLRHEATHNALPSMSVLSIAAEQALVWLRDNYWRRQAGELEEQREQVGGILRELVDLSSEDGEGSSTKRRRAELVKELLDCVHGSQGSELKEALYSLVVSKPFREQDGKGWRTFMAKICKYWPSVGTLLLERCWEGLKDGGEEARERKRSLNPFVRWLVESSGELWRHAGDEDKERSLLKMLYGMVIEGARLARAAGDEEGKGALKLTLKSFFQVLFSRLDRLDPATFEGLKITDRILGNVSGFEGPDLLLPQRPPPPPDRKRKEDEDEDEDGDASRVPWKRCRTWTPCAVGNLPSASDSNGRSPTTLLPTKKTIQ</sequence>
<feature type="region of interest" description="Disordered" evidence="1">
    <location>
        <begin position="440"/>
        <end position="465"/>
    </location>
</feature>
<dbReference type="PANTHER" id="PTHR15002">
    <property type="entry name" value="RIBOSOMAL BIOGENESIS PROTEIN LAS1L"/>
    <property type="match status" value="1"/>
</dbReference>
<accession>A0A5B8MU70</accession>
<dbReference type="Proteomes" id="UP000316726">
    <property type="component" value="Chromosome 13"/>
</dbReference>
<evidence type="ECO:0000313" key="2">
    <source>
        <dbReference type="EMBL" id="QDZ24328.1"/>
    </source>
</evidence>
<dbReference type="Pfam" id="PF04031">
    <property type="entry name" value="Las1"/>
    <property type="match status" value="1"/>
</dbReference>
<feature type="region of interest" description="Disordered" evidence="1">
    <location>
        <begin position="26"/>
        <end position="56"/>
    </location>
</feature>